<evidence type="ECO:0000259" key="3">
    <source>
        <dbReference type="Pfam" id="PF25087"/>
    </source>
</evidence>
<dbReference type="InterPro" id="IPR005835">
    <property type="entry name" value="NTP_transferase_dom"/>
</dbReference>
<proteinExistence type="inferred from homology"/>
<reference evidence="4 5" key="1">
    <citation type="journal article" date="2012" name="Stand. Genomic Sci.">
        <title>Genome sequence of the ocean sediment bacterium Saccharomonospora marina type strain (XMU15(T)).</title>
        <authorList>
            <person name="Klenk H.P."/>
            <person name="Lu M."/>
            <person name="Lucas S."/>
            <person name="Lapidus A."/>
            <person name="Copeland A."/>
            <person name="Pitluck S."/>
            <person name="Goodwin L.A."/>
            <person name="Han C."/>
            <person name="Tapia R."/>
            <person name="Brambilla E.M."/>
            <person name="Potter G."/>
            <person name="Land M."/>
            <person name="Ivanova N."/>
            <person name="Rohde M."/>
            <person name="Goker M."/>
            <person name="Detter J.C."/>
            <person name="Li W.J."/>
            <person name="Kyrpides N.C."/>
            <person name="Woyke T."/>
        </authorList>
    </citation>
    <scope>NUCLEOTIDE SEQUENCE [LARGE SCALE GENOMIC DNA]</scope>
    <source>
        <strain evidence="4 5">XMU15</strain>
    </source>
</reference>
<dbReference type="InterPro" id="IPR050486">
    <property type="entry name" value="Mannose-1P_guanyltransferase"/>
</dbReference>
<dbReference type="RefSeq" id="WP_009152594.1">
    <property type="nucleotide sequence ID" value="NZ_CM001439.1"/>
</dbReference>
<comment type="similarity">
    <text evidence="1">Belongs to the transferase hexapeptide repeat family.</text>
</comment>
<feature type="domain" description="Nucleotidyl transferase" evidence="2">
    <location>
        <begin position="9"/>
        <end position="236"/>
    </location>
</feature>
<dbReference type="EMBL" id="CM001439">
    <property type="protein sequence ID" value="EHR49208.1"/>
    <property type="molecule type" value="Genomic_DNA"/>
</dbReference>
<dbReference type="PANTHER" id="PTHR22572">
    <property type="entry name" value="SUGAR-1-PHOSPHATE GUANYL TRANSFERASE"/>
    <property type="match status" value="1"/>
</dbReference>
<dbReference type="Gene3D" id="3.90.550.10">
    <property type="entry name" value="Spore Coat Polysaccharide Biosynthesis Protein SpsA, Chain A"/>
    <property type="match status" value="1"/>
</dbReference>
<dbReference type="CDD" id="cd04181">
    <property type="entry name" value="NTP_transferase"/>
    <property type="match status" value="1"/>
</dbReference>
<dbReference type="InterPro" id="IPR029044">
    <property type="entry name" value="Nucleotide-diphossugar_trans"/>
</dbReference>
<organism evidence="4 5">
    <name type="scientific">Saccharomonospora marina XMU15</name>
    <dbReference type="NCBI Taxonomy" id="882083"/>
    <lineage>
        <taxon>Bacteria</taxon>
        <taxon>Bacillati</taxon>
        <taxon>Actinomycetota</taxon>
        <taxon>Actinomycetes</taxon>
        <taxon>Pseudonocardiales</taxon>
        <taxon>Pseudonocardiaceae</taxon>
        <taxon>Saccharomonospora</taxon>
    </lineage>
</organism>
<dbReference type="eggNOG" id="COG1208">
    <property type="taxonomic scope" value="Bacteria"/>
</dbReference>
<evidence type="ECO:0000259" key="2">
    <source>
        <dbReference type="Pfam" id="PF00483"/>
    </source>
</evidence>
<dbReference type="InterPro" id="IPR056729">
    <property type="entry name" value="GMPPB_C"/>
</dbReference>
<gene>
    <name evidence="4" type="ORF">SacmaDRAFT_0915</name>
</gene>
<dbReference type="STRING" id="882083.SacmaDRAFT_0915"/>
<dbReference type="AlphaFoldDB" id="H5X9A6"/>
<sequence>MTSVSGVDAVVLVGGKGTRLRPLTLSAPKPMLPTAGAPFLSHLLSRISDAGITHVVLGTSYRAEVFREYFGDGSAMGLELDYVVEEEPLDTGGAIRNVADRLRADDAVIFNGDILSGADLGALVDTHRAADADVTLHLQRVADPSRFGSVPTDRDGRVTAFLEKTPDPPTDQINAGCYVFRRQTIEKIPTGRRVSVERETFPGLLADGARVQGYVDTSYWLDVGTPEAFVRGSADLVRGIAPTSALPGPVGDRLVLDGASVAVDADIREGSSVGPGATVGAGARVAGSVLFADAQVADGAVVERSVLGVGARVGEGAVLRGVVLGDGAVVGSGCELLDGARVWPRVTLADRSIRFSSDA</sequence>
<dbReference type="Gene3D" id="2.160.10.10">
    <property type="entry name" value="Hexapeptide repeat proteins"/>
    <property type="match status" value="1"/>
</dbReference>
<dbReference type="SUPFAM" id="SSF53448">
    <property type="entry name" value="Nucleotide-diphospho-sugar transferases"/>
    <property type="match status" value="1"/>
</dbReference>
<feature type="domain" description="Mannose-1-phosphate guanyltransferase C-terminal" evidence="3">
    <location>
        <begin position="252"/>
        <end position="349"/>
    </location>
</feature>
<protein>
    <submittedName>
        <fullName evidence="4">Nucleoside-diphosphate-sugar pyrophosphorylase family protein</fullName>
    </submittedName>
</protein>
<dbReference type="Pfam" id="PF00483">
    <property type="entry name" value="NTP_transferase"/>
    <property type="match status" value="1"/>
</dbReference>
<dbReference type="HOGENOM" id="CLU_029499_0_2_11"/>
<evidence type="ECO:0000313" key="5">
    <source>
        <dbReference type="Proteomes" id="UP000004926"/>
    </source>
</evidence>
<keyword evidence="5" id="KW-1185">Reference proteome</keyword>
<evidence type="ECO:0000256" key="1">
    <source>
        <dbReference type="ARBA" id="ARBA00007274"/>
    </source>
</evidence>
<dbReference type="OrthoDB" id="9801810at2"/>
<name>H5X9A6_9PSEU</name>
<dbReference type="Proteomes" id="UP000004926">
    <property type="component" value="Chromosome"/>
</dbReference>
<evidence type="ECO:0000313" key="4">
    <source>
        <dbReference type="EMBL" id="EHR49208.1"/>
    </source>
</evidence>
<accession>H5X9A6</accession>
<dbReference type="Pfam" id="PF25087">
    <property type="entry name" value="GMPPB_C"/>
    <property type="match status" value="1"/>
</dbReference>